<dbReference type="Proteomes" id="UP001326199">
    <property type="component" value="Unassembled WGS sequence"/>
</dbReference>
<reference evidence="2 3" key="1">
    <citation type="journal article" date="2023" name="bioRxiv">
        <title>High-quality genome assemblies of four members of thePodospora anserinaspecies complex.</title>
        <authorList>
            <person name="Ament-Velasquez S.L."/>
            <person name="Vogan A.A."/>
            <person name="Wallerman O."/>
            <person name="Hartmann F."/>
            <person name="Gautier V."/>
            <person name="Silar P."/>
            <person name="Giraud T."/>
            <person name="Johannesson H."/>
        </authorList>
    </citation>
    <scope>NUCLEOTIDE SEQUENCE [LARGE SCALE GENOMIC DNA]</scope>
    <source>
        <strain evidence="2 3">CBS 411.78</strain>
    </source>
</reference>
<keyword evidence="3" id="KW-1185">Reference proteome</keyword>
<evidence type="ECO:0000313" key="3">
    <source>
        <dbReference type="Proteomes" id="UP001326199"/>
    </source>
</evidence>
<protein>
    <submittedName>
        <fullName evidence="2">Uncharacterized protein</fullName>
    </submittedName>
</protein>
<evidence type="ECO:0000313" key="2">
    <source>
        <dbReference type="EMBL" id="KAK4672220.1"/>
    </source>
</evidence>
<sequence>MEPAGNNKVKTQHWFFLLEEPCCITIGNGFVEVPKILAPNPKGTLRSPQGQPRTQWLPLNATSSD</sequence>
<organism evidence="2 3">
    <name type="scientific">Podospora pseudopauciseta</name>
    <dbReference type="NCBI Taxonomy" id="2093780"/>
    <lineage>
        <taxon>Eukaryota</taxon>
        <taxon>Fungi</taxon>
        <taxon>Dikarya</taxon>
        <taxon>Ascomycota</taxon>
        <taxon>Pezizomycotina</taxon>
        <taxon>Sordariomycetes</taxon>
        <taxon>Sordariomycetidae</taxon>
        <taxon>Sordariales</taxon>
        <taxon>Podosporaceae</taxon>
        <taxon>Podospora</taxon>
    </lineage>
</organism>
<feature type="region of interest" description="Disordered" evidence="1">
    <location>
        <begin position="40"/>
        <end position="65"/>
    </location>
</feature>
<accession>A0ABR0HVU5</accession>
<dbReference type="EMBL" id="JAFFHB010000001">
    <property type="protein sequence ID" value="KAK4672220.1"/>
    <property type="molecule type" value="Genomic_DNA"/>
</dbReference>
<comment type="caution">
    <text evidence="2">The sequence shown here is derived from an EMBL/GenBank/DDBJ whole genome shotgun (WGS) entry which is preliminary data.</text>
</comment>
<dbReference type="GeneID" id="87924974"/>
<proteinExistence type="predicted"/>
<evidence type="ECO:0000256" key="1">
    <source>
        <dbReference type="SAM" id="MobiDB-lite"/>
    </source>
</evidence>
<dbReference type="RefSeq" id="XP_062769542.1">
    <property type="nucleotide sequence ID" value="XM_062905061.1"/>
</dbReference>
<gene>
    <name evidence="2" type="ORF">QC763_0001620</name>
</gene>
<name>A0ABR0HVU5_9PEZI</name>